<accession>A0ABY6QQ14</accession>
<name>A0ABY6QQ14_9ACTN</name>
<organism evidence="1 2">
    <name type="scientific">Streptomyces tanashiensis</name>
    <dbReference type="NCBI Taxonomy" id="67367"/>
    <lineage>
        <taxon>Bacteria</taxon>
        <taxon>Bacillati</taxon>
        <taxon>Actinomycetota</taxon>
        <taxon>Actinomycetes</taxon>
        <taxon>Kitasatosporales</taxon>
        <taxon>Streptomycetaceae</taxon>
        <taxon>Streptomyces</taxon>
    </lineage>
</organism>
<reference evidence="1" key="1">
    <citation type="submission" date="2021-09" db="EMBL/GenBank/DDBJ databases">
        <title>Complete genome sequence and metabolic characterization of Streptomyces tanashiensis DSM 731 the producer of antibacterial Kalafungin and diverse secondary metabolites.</title>
        <authorList>
            <person name="Abbasi M.N."/>
            <person name="Anwar M.N."/>
            <person name="Alam K."/>
            <person name="Shoaib M."/>
            <person name="Lin Z."/>
            <person name="Hayat M."/>
            <person name="Ali M.I."/>
            <person name="Malik H.M.T."/>
            <person name="Ahmed I."/>
            <person name="Li A."/>
            <person name="Hailong Wang H."/>
            <person name="Zhang Y."/>
        </authorList>
    </citation>
    <scope>NUCLEOTIDE SEQUENCE</scope>
    <source>
        <strain evidence="1">Kala</strain>
    </source>
</reference>
<evidence type="ECO:0000313" key="1">
    <source>
        <dbReference type="EMBL" id="UZX19324.1"/>
    </source>
</evidence>
<proteinExistence type="predicted"/>
<dbReference type="EMBL" id="CP084204">
    <property type="protein sequence ID" value="UZX19324.1"/>
    <property type="molecule type" value="Genomic_DNA"/>
</dbReference>
<evidence type="ECO:0008006" key="3">
    <source>
        <dbReference type="Google" id="ProtNLM"/>
    </source>
</evidence>
<dbReference type="Proteomes" id="UP001164506">
    <property type="component" value="Chromosome"/>
</dbReference>
<sequence>MSEYNIHAGFREPQTPGAVLAEALWADLESAFGIGFTDNSSSDGPSFTWGDGDRWLSVFVTVPPDLDEPSRSHPARITANQPDSDAWANQVFEALDATGRYSLYTIEDDWKLVRTNSELARTQWEEQQD</sequence>
<dbReference type="GeneID" id="95597884"/>
<gene>
    <name evidence="1" type="ORF">LDH80_00530</name>
</gene>
<dbReference type="RefSeq" id="WP_190102890.1">
    <property type="nucleotide sequence ID" value="NZ_BMUH01000004.1"/>
</dbReference>
<keyword evidence="2" id="KW-1185">Reference proteome</keyword>
<evidence type="ECO:0000313" key="2">
    <source>
        <dbReference type="Proteomes" id="UP001164506"/>
    </source>
</evidence>
<protein>
    <recommendedName>
        <fullName evidence="3">Integron gene cassette protein</fullName>
    </recommendedName>
</protein>